<dbReference type="EMBL" id="GU568006">
    <property type="protein sequence ID" value="ADI23130.1"/>
    <property type="molecule type" value="Genomic_DNA"/>
</dbReference>
<dbReference type="AlphaFoldDB" id="E7C6Q6"/>
<feature type="signal peptide" evidence="1">
    <location>
        <begin position="1"/>
        <end position="31"/>
    </location>
</feature>
<sequence length="145" mass="16501">MTYAPAMKFHNYYFKSYLKLISLILILTSCASLNTSNKSYNLEGKLSYISKEQSSIFKVKIASNIKKSSIEVYDTLGINLLYSVFSEGNSWKSSNKEYAQFQKELPSPSEFYFLLANECDSNKGCNIQIAREDNNSRINLILDGI</sequence>
<proteinExistence type="predicted"/>
<accession>E7C6Q6</accession>
<evidence type="ECO:0000313" key="2">
    <source>
        <dbReference type="EMBL" id="ADI23130.1"/>
    </source>
</evidence>
<keyword evidence="1" id="KW-0732">Signal</keyword>
<evidence type="ECO:0008006" key="3">
    <source>
        <dbReference type="Google" id="ProtNLM"/>
    </source>
</evidence>
<protein>
    <recommendedName>
        <fullName evidence="3">Lipoprotein</fullName>
    </recommendedName>
</protein>
<name>E7C6Q6_9GAMM</name>
<evidence type="ECO:0000256" key="1">
    <source>
        <dbReference type="SAM" id="SignalP"/>
    </source>
</evidence>
<feature type="chain" id="PRO_5003218099" description="Lipoprotein" evidence="1">
    <location>
        <begin position="32"/>
        <end position="145"/>
    </location>
</feature>
<organism evidence="2">
    <name type="scientific">uncultured gamma proteobacterium HF0770_09E07</name>
    <dbReference type="NCBI Taxonomy" id="723576"/>
    <lineage>
        <taxon>Bacteria</taxon>
        <taxon>Pseudomonadati</taxon>
        <taxon>Pseudomonadota</taxon>
        <taxon>Gammaproteobacteria</taxon>
        <taxon>environmental samples</taxon>
    </lineage>
</organism>
<reference evidence="2" key="1">
    <citation type="submission" date="2010-01" db="EMBL/GenBank/DDBJ databases">
        <title>Genome fragments of uncultured bacteria from the North Pacific subtropical Gyre.</title>
        <authorList>
            <person name="Pham V.D."/>
            <person name="Delong E.F."/>
        </authorList>
    </citation>
    <scope>NUCLEOTIDE SEQUENCE</scope>
</reference>